<evidence type="ECO:0000259" key="1">
    <source>
        <dbReference type="Pfam" id="PF09189"/>
    </source>
</evidence>
<sequence>MMRREKQFRGISMRLARNYLENLGGTAVDDTTVEADDWRVDLSAEKVAIGPSIELTEVSVAFEADDEFGEENFEQLVADFSRKAMRAGG</sequence>
<organism evidence="2 3">
    <name type="scientific">Halolamina pelagica</name>
    <dbReference type="NCBI Taxonomy" id="699431"/>
    <lineage>
        <taxon>Archaea</taxon>
        <taxon>Methanobacteriati</taxon>
        <taxon>Methanobacteriota</taxon>
        <taxon>Stenosarchaea group</taxon>
        <taxon>Halobacteria</taxon>
        <taxon>Halobacteriales</taxon>
        <taxon>Haloferacaceae</taxon>
    </lineage>
</organism>
<proteinExistence type="predicted"/>
<dbReference type="InterPro" id="IPR015272">
    <property type="entry name" value="MoadD_C"/>
</dbReference>
<feature type="domain" description="Molybdopterin cofactor biosynthesis MoaD-related C-terminal" evidence="1">
    <location>
        <begin position="4"/>
        <end position="89"/>
    </location>
</feature>
<evidence type="ECO:0000313" key="3">
    <source>
        <dbReference type="Proteomes" id="UP000050535"/>
    </source>
</evidence>
<dbReference type="STRING" id="699431.SY89_01828"/>
<comment type="caution">
    <text evidence="2">The sequence shown here is derived from an EMBL/GenBank/DDBJ whole genome shotgun (WGS) entry which is preliminary data.</text>
</comment>
<name>A0A0P7GBJ1_9EURY</name>
<keyword evidence="3" id="KW-1185">Reference proteome</keyword>
<accession>A0A0P7GBJ1</accession>
<dbReference type="EMBL" id="LGUC01000001">
    <property type="protein sequence ID" value="KPN31086.1"/>
    <property type="molecule type" value="Genomic_DNA"/>
</dbReference>
<dbReference type="Proteomes" id="UP000050535">
    <property type="component" value="Unassembled WGS sequence"/>
</dbReference>
<protein>
    <recommendedName>
        <fullName evidence="1">Molybdopterin cofactor biosynthesis MoaD-related C-terminal domain-containing protein</fullName>
    </recommendedName>
</protein>
<dbReference type="InterPro" id="IPR036473">
    <property type="entry name" value="Mopterin_CF_MoaD-rel_C_sf"/>
</dbReference>
<dbReference type="AlphaFoldDB" id="A0A0P7GBJ1"/>
<dbReference type="Gene3D" id="3.30.1370.80">
    <property type="entry name" value="Molybdopterin cofactor biosynthesis MoaD-related, C-terminal domain"/>
    <property type="match status" value="1"/>
</dbReference>
<gene>
    <name evidence="2" type="ORF">SY89_01828</name>
</gene>
<evidence type="ECO:0000313" key="2">
    <source>
        <dbReference type="EMBL" id="KPN31086.1"/>
    </source>
</evidence>
<dbReference type="Pfam" id="PF09189">
    <property type="entry name" value="MoaD_arch"/>
    <property type="match status" value="1"/>
</dbReference>
<reference evidence="3" key="1">
    <citation type="submission" date="2013-11" db="EMBL/GenBank/DDBJ databases">
        <authorList>
            <person name="Hoang H.T."/>
            <person name="Killian M.L."/>
            <person name="Madson D.M."/>
            <person name="Arruda P.H.E."/>
            <person name="Sun D."/>
            <person name="Schwartz K.J."/>
            <person name="Yoon K."/>
        </authorList>
    </citation>
    <scope>NUCLEOTIDE SEQUENCE [LARGE SCALE GENOMIC DNA]</scope>
    <source>
        <strain evidence="3">CDK2</strain>
    </source>
</reference>
<dbReference type="OrthoDB" id="263424at2157"/>